<dbReference type="EMBL" id="BKAG01000015">
    <property type="protein sequence ID" value="GEP43161.1"/>
    <property type="molecule type" value="Genomic_DNA"/>
</dbReference>
<feature type="signal peptide" evidence="1">
    <location>
        <begin position="1"/>
        <end position="22"/>
    </location>
</feature>
<reference evidence="2 3" key="1">
    <citation type="submission" date="2019-07" db="EMBL/GenBank/DDBJ databases">
        <title>Whole genome shotgun sequence of Brevifollis gellanilyticus NBRC 108608.</title>
        <authorList>
            <person name="Hosoyama A."/>
            <person name="Uohara A."/>
            <person name="Ohji S."/>
            <person name="Ichikawa N."/>
        </authorList>
    </citation>
    <scope>NUCLEOTIDE SEQUENCE [LARGE SCALE GENOMIC DNA]</scope>
    <source>
        <strain evidence="2 3">NBRC 108608</strain>
    </source>
</reference>
<dbReference type="Proteomes" id="UP000321577">
    <property type="component" value="Unassembled WGS sequence"/>
</dbReference>
<dbReference type="OrthoDB" id="178164at2"/>
<dbReference type="RefSeq" id="WP_146850738.1">
    <property type="nucleotide sequence ID" value="NZ_BKAG01000015.1"/>
</dbReference>
<name>A0A512MA03_9BACT</name>
<dbReference type="SMART" id="SM00710">
    <property type="entry name" value="PbH1"/>
    <property type="match status" value="5"/>
</dbReference>
<evidence type="ECO:0000313" key="3">
    <source>
        <dbReference type="Proteomes" id="UP000321577"/>
    </source>
</evidence>
<dbReference type="InterPro" id="IPR006626">
    <property type="entry name" value="PbH1"/>
</dbReference>
<dbReference type="InterPro" id="IPR011050">
    <property type="entry name" value="Pectin_lyase_fold/virulence"/>
</dbReference>
<evidence type="ECO:0008006" key="4">
    <source>
        <dbReference type="Google" id="ProtNLM"/>
    </source>
</evidence>
<feature type="chain" id="PRO_5022111496" description="Right handed beta helix domain-containing protein" evidence="1">
    <location>
        <begin position="23"/>
        <end position="447"/>
    </location>
</feature>
<keyword evidence="1" id="KW-0732">Signal</keyword>
<comment type="caution">
    <text evidence="2">The sequence shown here is derived from an EMBL/GenBank/DDBJ whole genome shotgun (WGS) entry which is preliminary data.</text>
</comment>
<evidence type="ECO:0000256" key="1">
    <source>
        <dbReference type="SAM" id="SignalP"/>
    </source>
</evidence>
<organism evidence="2 3">
    <name type="scientific">Brevifollis gellanilyticus</name>
    <dbReference type="NCBI Taxonomy" id="748831"/>
    <lineage>
        <taxon>Bacteria</taxon>
        <taxon>Pseudomonadati</taxon>
        <taxon>Verrucomicrobiota</taxon>
        <taxon>Verrucomicrobiia</taxon>
        <taxon>Verrucomicrobiales</taxon>
        <taxon>Verrucomicrobiaceae</taxon>
    </lineage>
</organism>
<proteinExistence type="predicted"/>
<dbReference type="Gene3D" id="2.160.20.10">
    <property type="entry name" value="Single-stranded right-handed beta-helix, Pectin lyase-like"/>
    <property type="match status" value="1"/>
</dbReference>
<dbReference type="SUPFAM" id="SSF51126">
    <property type="entry name" value="Pectin lyase-like"/>
    <property type="match status" value="1"/>
</dbReference>
<sequence length="447" mass="48534">MVTVTMLRCFILWMAALAVATAADSPPVLSSLAELAQAATRSGQKLKMKPGKYRLTDFIPLASIPERRKQKQWQFITFSGNDNTFDLQGVTLELDTALRQKLGSPIHTDEFLISGKGNTLQGLTITSLGKGIAFGGAVLGVTGQGNTLKDCVIHVEGSSPYGYGDLFGKGGHKHSGVHITGSRSRFIDCKVFQKAFGHAFYLQENCDDVVFENCHAEGVMRRTDEMLAEISGLAFDRRFMGEVQNRSGTTRIQPGYMKALSEDGFRTYHTHRGLVLKNCTSKNMRGGFELRTKTAPKLENCTAIGCERGFWVSTGAVLTGCKGDTQFGPLLYVEGDKAKVEVQLLPTEADKVNVHAVAALYGIDNEVTITAKSVRVQLSPILIGYTPPAMGENATAHGERLARGLILRNQTTMPVVIGTKAEKCQISTLGAVQENKGKDITVTTHSR</sequence>
<dbReference type="InterPro" id="IPR012334">
    <property type="entry name" value="Pectin_lyas_fold"/>
</dbReference>
<accession>A0A512MA03</accession>
<evidence type="ECO:0000313" key="2">
    <source>
        <dbReference type="EMBL" id="GEP43161.1"/>
    </source>
</evidence>
<dbReference type="AlphaFoldDB" id="A0A512MA03"/>
<gene>
    <name evidence="2" type="ORF">BGE01nite_24520</name>
</gene>
<protein>
    <recommendedName>
        <fullName evidence="4">Right handed beta helix domain-containing protein</fullName>
    </recommendedName>
</protein>
<keyword evidence="3" id="KW-1185">Reference proteome</keyword>